<dbReference type="PROSITE" id="PS50045">
    <property type="entry name" value="SIGMA54_INTERACT_4"/>
    <property type="match status" value="1"/>
</dbReference>
<proteinExistence type="predicted"/>
<keyword evidence="1" id="KW-0547">Nucleotide-binding</keyword>
<evidence type="ECO:0000259" key="3">
    <source>
        <dbReference type="PROSITE" id="PS50045"/>
    </source>
</evidence>
<dbReference type="InterPro" id="IPR027417">
    <property type="entry name" value="P-loop_NTPase"/>
</dbReference>
<feature type="domain" description="Sigma-54 factor interaction" evidence="3">
    <location>
        <begin position="1"/>
        <end position="125"/>
    </location>
</feature>
<accession>A0ABP6V9G2</accession>
<dbReference type="Gene3D" id="3.40.50.300">
    <property type="entry name" value="P-loop containing nucleotide triphosphate hydrolases"/>
    <property type="match status" value="2"/>
</dbReference>
<dbReference type="SUPFAM" id="SSF52540">
    <property type="entry name" value="P-loop containing nucleoside triphosphate hydrolases"/>
    <property type="match status" value="1"/>
</dbReference>
<name>A0ABP6V9G2_9GAMM</name>
<reference evidence="5" key="1">
    <citation type="journal article" date="2019" name="Int. J. Syst. Evol. Microbiol.">
        <title>The Global Catalogue of Microorganisms (GCM) 10K type strain sequencing project: providing services to taxonomists for standard genome sequencing and annotation.</title>
        <authorList>
            <consortium name="The Broad Institute Genomics Platform"/>
            <consortium name="The Broad Institute Genome Sequencing Center for Infectious Disease"/>
            <person name="Wu L."/>
            <person name="Ma J."/>
        </authorList>
    </citation>
    <scope>NUCLEOTIDE SEQUENCE [LARGE SCALE GENOMIC DNA]</scope>
    <source>
        <strain evidence="5">JCM 17110</strain>
    </source>
</reference>
<keyword evidence="2" id="KW-0067">ATP-binding</keyword>
<keyword evidence="5" id="KW-1185">Reference proteome</keyword>
<evidence type="ECO:0000313" key="5">
    <source>
        <dbReference type="Proteomes" id="UP001500795"/>
    </source>
</evidence>
<dbReference type="Proteomes" id="UP001500795">
    <property type="component" value="Unassembled WGS sequence"/>
</dbReference>
<dbReference type="PANTHER" id="PTHR32071:SF77">
    <property type="entry name" value="TRANSCRIPTIONAL REGULATORY PROTEIN"/>
    <property type="match status" value="1"/>
</dbReference>
<evidence type="ECO:0000256" key="2">
    <source>
        <dbReference type="ARBA" id="ARBA00022840"/>
    </source>
</evidence>
<comment type="caution">
    <text evidence="4">The sequence shown here is derived from an EMBL/GenBank/DDBJ whole genome shotgun (WGS) entry which is preliminary data.</text>
</comment>
<organism evidence="4 5">
    <name type="scientific">Zobellella aerophila</name>
    <dbReference type="NCBI Taxonomy" id="870480"/>
    <lineage>
        <taxon>Bacteria</taxon>
        <taxon>Pseudomonadati</taxon>
        <taxon>Pseudomonadota</taxon>
        <taxon>Gammaproteobacteria</taxon>
        <taxon>Aeromonadales</taxon>
        <taxon>Aeromonadaceae</taxon>
        <taxon>Zobellella</taxon>
    </lineage>
</organism>
<sequence>MVDRGISILIQGETGTGKEVWARALHNSSQRRHKPFVTLNCAAIPETLIESELFGYGSGAFTSTLKGGKLGKIHASSGGTLFLAEQEVTPVGQITPVPVQLNVVCATHRELPALVQEGEFREDLLSYQRPEGRAASLAGPAGQIRAHPLPADR</sequence>
<evidence type="ECO:0000256" key="1">
    <source>
        <dbReference type="ARBA" id="ARBA00022741"/>
    </source>
</evidence>
<evidence type="ECO:0000313" key="4">
    <source>
        <dbReference type="EMBL" id="GAA3529877.1"/>
    </source>
</evidence>
<dbReference type="PANTHER" id="PTHR32071">
    <property type="entry name" value="TRANSCRIPTIONAL REGULATORY PROTEIN"/>
    <property type="match status" value="1"/>
</dbReference>
<dbReference type="Pfam" id="PF00158">
    <property type="entry name" value="Sigma54_activat"/>
    <property type="match status" value="1"/>
</dbReference>
<dbReference type="CDD" id="cd00009">
    <property type="entry name" value="AAA"/>
    <property type="match status" value="1"/>
</dbReference>
<dbReference type="EMBL" id="BAABCX010000001">
    <property type="protein sequence ID" value="GAA3529877.1"/>
    <property type="molecule type" value="Genomic_DNA"/>
</dbReference>
<gene>
    <name evidence="4" type="ORF">GCM10022394_06410</name>
</gene>
<dbReference type="InterPro" id="IPR002078">
    <property type="entry name" value="Sigma_54_int"/>
</dbReference>
<protein>
    <recommendedName>
        <fullName evidence="3">Sigma-54 factor interaction domain-containing protein</fullName>
    </recommendedName>
</protein>